<proteinExistence type="predicted"/>
<evidence type="ECO:0000256" key="10">
    <source>
        <dbReference type="SAM" id="Phobius"/>
    </source>
</evidence>
<feature type="binding site" evidence="9">
    <location>
        <begin position="1042"/>
        <end position="1049"/>
    </location>
    <ligand>
        <name>ATP</name>
        <dbReference type="ChEBI" id="CHEBI:30616"/>
    </ligand>
</feature>
<evidence type="ECO:0000256" key="3">
    <source>
        <dbReference type="ARBA" id="ARBA00022692"/>
    </source>
</evidence>
<feature type="domain" description="FtsK" evidence="11">
    <location>
        <begin position="420"/>
        <end position="620"/>
    </location>
</feature>
<dbReference type="InterPro" id="IPR023837">
    <property type="entry name" value="EccCb-like_Actinobacteria"/>
</dbReference>
<dbReference type="GO" id="GO:0003677">
    <property type="term" value="F:DNA binding"/>
    <property type="evidence" value="ECO:0007669"/>
    <property type="project" value="InterPro"/>
</dbReference>
<dbReference type="Proteomes" id="UP000603369">
    <property type="component" value="Unassembled WGS sequence"/>
</dbReference>
<dbReference type="NCBIfam" id="TIGR03924">
    <property type="entry name" value="T7SS_EccC_a"/>
    <property type="match status" value="1"/>
</dbReference>
<dbReference type="InterPro" id="IPR027417">
    <property type="entry name" value="P-loop_NTPase"/>
</dbReference>
<feature type="transmembrane region" description="Helical" evidence="10">
    <location>
        <begin position="48"/>
        <end position="67"/>
    </location>
</feature>
<keyword evidence="5 9" id="KW-0547">Nucleotide-binding</keyword>
<keyword evidence="3 10" id="KW-0812">Transmembrane</keyword>
<organism evidence="12 13">
    <name type="scientific">Corynebacterium tuberculostearicum</name>
    <dbReference type="NCBI Taxonomy" id="38304"/>
    <lineage>
        <taxon>Bacteria</taxon>
        <taxon>Bacillati</taxon>
        <taxon>Actinomycetota</taxon>
        <taxon>Actinomycetes</taxon>
        <taxon>Mycobacteriales</taxon>
        <taxon>Corynebacteriaceae</taxon>
        <taxon>Corynebacterium</taxon>
    </lineage>
</organism>
<dbReference type="PANTHER" id="PTHR22683">
    <property type="entry name" value="SPORULATION PROTEIN RELATED"/>
    <property type="match status" value="1"/>
</dbReference>
<keyword evidence="2" id="KW-1003">Cell membrane</keyword>
<comment type="subcellular location">
    <subcellularLocation>
        <location evidence="1">Cell membrane</location>
        <topology evidence="1">Multi-pass membrane protein</topology>
    </subcellularLocation>
</comment>
<dbReference type="InterPro" id="IPR023836">
    <property type="entry name" value="EccCa-like_Actinobacteria"/>
</dbReference>
<reference evidence="12 13" key="1">
    <citation type="submission" date="2020-12" db="EMBL/GenBank/DDBJ databases">
        <title>Draft genome sequence of the commensal strain Corynebacterium tuberculostearicum MFP09/CIP 102622 isolated from human skin.</title>
        <authorList>
            <person name="Boukerb A.M."/>
            <person name="Janvier X."/>
            <person name="Feuilloley M.G.J."/>
            <person name="Groboillot A."/>
        </authorList>
    </citation>
    <scope>NUCLEOTIDE SEQUENCE [LARGE SCALE GENOMIC DNA]</scope>
    <source>
        <strain evidence="12 13">CIP 102622</strain>
    </source>
</reference>
<dbReference type="SUPFAM" id="SSF52540">
    <property type="entry name" value="P-loop containing nucleoside triphosphate hydrolases"/>
    <property type="match status" value="3"/>
</dbReference>
<evidence type="ECO:0000256" key="9">
    <source>
        <dbReference type="PROSITE-ProRule" id="PRU00289"/>
    </source>
</evidence>
<evidence type="ECO:0000256" key="2">
    <source>
        <dbReference type="ARBA" id="ARBA00022475"/>
    </source>
</evidence>
<gene>
    <name evidence="12" type="primary">eccCa</name>
    <name evidence="12" type="ORF">JDP02_10420</name>
</gene>
<name>A0A8I1LA83_9CORY</name>
<dbReference type="InterPro" id="IPR002543">
    <property type="entry name" value="FtsK_dom"/>
</dbReference>
<keyword evidence="13" id="KW-1185">Reference proteome</keyword>
<dbReference type="Gene3D" id="3.40.50.300">
    <property type="entry name" value="P-loop containing nucleotide triphosphate hydrolases"/>
    <property type="match status" value="3"/>
</dbReference>
<keyword evidence="4" id="KW-0677">Repeat</keyword>
<feature type="binding site" evidence="9">
    <location>
        <begin position="794"/>
        <end position="801"/>
    </location>
    <ligand>
        <name>ATP</name>
        <dbReference type="ChEBI" id="CHEBI:30616"/>
    </ligand>
</feature>
<dbReference type="GO" id="GO:0005524">
    <property type="term" value="F:ATP binding"/>
    <property type="evidence" value="ECO:0007669"/>
    <property type="project" value="UniProtKB-UniRule"/>
</dbReference>
<dbReference type="EMBL" id="JAEHFL010000016">
    <property type="protein sequence ID" value="MBK3428917.1"/>
    <property type="molecule type" value="Genomic_DNA"/>
</dbReference>
<keyword evidence="8 10" id="KW-0472">Membrane</keyword>
<dbReference type="InterPro" id="IPR050206">
    <property type="entry name" value="FtsK/SpoIIIE/SftA"/>
</dbReference>
<accession>A0A8I1LA83</accession>
<dbReference type="InterPro" id="IPR003593">
    <property type="entry name" value="AAA+_ATPase"/>
</dbReference>
<evidence type="ECO:0000256" key="6">
    <source>
        <dbReference type="ARBA" id="ARBA00022840"/>
    </source>
</evidence>
<evidence type="ECO:0000259" key="11">
    <source>
        <dbReference type="PROSITE" id="PS50901"/>
    </source>
</evidence>
<protein>
    <submittedName>
        <fullName evidence="12">Type VII secretion protein EccCa</fullName>
    </submittedName>
</protein>
<keyword evidence="6 9" id="KW-0067">ATP-binding</keyword>
<comment type="caution">
    <text evidence="12">The sequence shown here is derived from an EMBL/GenBank/DDBJ whole genome shotgun (WGS) entry which is preliminary data.</text>
</comment>
<dbReference type="GO" id="GO:0005886">
    <property type="term" value="C:plasma membrane"/>
    <property type="evidence" value="ECO:0007669"/>
    <property type="project" value="UniProtKB-SubCell"/>
</dbReference>
<keyword evidence="7 10" id="KW-1133">Transmembrane helix</keyword>
<dbReference type="RefSeq" id="WP_200436224.1">
    <property type="nucleotide sequence ID" value="NZ_JAEHFL010000016.1"/>
</dbReference>
<dbReference type="NCBIfam" id="TIGR03925">
    <property type="entry name" value="T7SS_EccC_b"/>
    <property type="match status" value="1"/>
</dbReference>
<evidence type="ECO:0000256" key="8">
    <source>
        <dbReference type="ARBA" id="ARBA00023136"/>
    </source>
</evidence>
<evidence type="ECO:0000313" key="13">
    <source>
        <dbReference type="Proteomes" id="UP000603369"/>
    </source>
</evidence>
<feature type="domain" description="FtsK" evidence="11">
    <location>
        <begin position="776"/>
        <end position="943"/>
    </location>
</feature>
<dbReference type="PANTHER" id="PTHR22683:SF1">
    <property type="entry name" value="TYPE VII SECRETION SYSTEM PROTEIN ESSC"/>
    <property type="match status" value="1"/>
</dbReference>
<evidence type="ECO:0000313" key="12">
    <source>
        <dbReference type="EMBL" id="MBK3428917.1"/>
    </source>
</evidence>
<feature type="domain" description="FtsK" evidence="11">
    <location>
        <begin position="1025"/>
        <end position="1202"/>
    </location>
</feature>
<dbReference type="Pfam" id="PF01580">
    <property type="entry name" value="FtsK_SpoIIIE"/>
    <property type="match status" value="2"/>
</dbReference>
<evidence type="ECO:0000256" key="1">
    <source>
        <dbReference type="ARBA" id="ARBA00004651"/>
    </source>
</evidence>
<dbReference type="AlphaFoldDB" id="A0A8I1LA83"/>
<evidence type="ECO:0000256" key="5">
    <source>
        <dbReference type="ARBA" id="ARBA00022741"/>
    </source>
</evidence>
<evidence type="ECO:0000256" key="7">
    <source>
        <dbReference type="ARBA" id="ARBA00022989"/>
    </source>
</evidence>
<dbReference type="SMART" id="SM00382">
    <property type="entry name" value="AAA"/>
    <property type="match status" value="3"/>
</dbReference>
<dbReference type="PROSITE" id="PS50901">
    <property type="entry name" value="FTSK"/>
    <property type="match status" value="3"/>
</dbReference>
<feature type="binding site" evidence="9">
    <location>
        <begin position="443"/>
        <end position="450"/>
    </location>
    <ligand>
        <name>ATP</name>
        <dbReference type="ChEBI" id="CHEBI:30616"/>
    </ligand>
</feature>
<sequence>MLGIGDTRVIEPLTMPLRDAAPPLPTGSIEAEEVPEAVRPQPVPLVRLLLPVVMIAAMLGMVALMVLGAGDSRQISPMALMFPLMMLASMAMMFGPNNSGQDPDETRRTYLRHIKALREKALRNASAQRAHESYRHPAPVELSTLVGSRRMWERGPDDSDALEVRVGTGPTTLCTPINVPDSGATEDLDPVCAVSMRQTIKAVGTVPDMPVVIQLQAFRFLSVSGMASTRGEEPADPSRDMVRAMVLQMASAHGPETCGIEAIGGQWEWLKWLPHARTPEKARFRILIVDGVLTTGTEDFFHDDSYTTIIEVGGAPSSALGVRAEHEGLSLVAGEQLQVVTAAGVEDLGAPDGMSAAGATLLARSMASYRRPDSTSGRRGSDLMGLLGYRDVEELAASGMWHGREGSARLMVPIGIDTVGQPVTVDLKESAHGGMGPHGLCIGATGSGKSELLRTLVTALAATHSPDELNLVLVDFKGGATFLGCDRLPHTSAVITNLEEESTLVERMYDAISGEMNRRQELLRTAGNFANVGEYNASATAVREHGPLPALVIVVDEFSELLGQHPDFAELFVAVGRLGRSLHVHLLLASQRLEEGRLRGLDSHLSYRIGLKTFSSAESRQVLGVTDAYHLPGQPGAGYLKSDAEALTRFQASYVSGPLPRRALADASPDHPAASHGRVQLFHGWSQEEDNASAAVVLDDSTTVLTEVVRAAAEEAHLRDQAAHRIWLPPLPPVIELSALPGLSGEPEAGATAPTADQRQLCAPIGIIDRPYYQRQDELIIDFTQHGGHMALCGGPQSGKSSALRTIVSALALRHDPQAARFYVIDLGGGQLASLERLPHVAGVAGREEGEKVRRIVDEVAGFIRRPERCATFLVIDGWHHIGTSNAEFEDIAEKVTEIVADGASAHVHVVIATSRWTTMRPAIRDLIANRLELRLGEALDSLIDRKLQQKLPSAPGRGLTLAGENMLLARTSNQDIAHICRVHAAADPVPQLKMLPAVLTPSALAAQGGVPTGEIAWGIGGRDLDTLTWNPSREPHLVAIGAQGCGKSTFLAQIMRGISAFAREDARLVVIDQRRAHLGTLDQNMVAAYAATQSSAQETIVDTVRTLESRLPGPDITPAQLAARDWWQGPDIYLVIDDADLLSDIALSPLLELLPHARDIGLHLVIARKSGGIGRALFGQFFSAVRDLQPALLLFDADRDEGTIFGLKPCHQPPGRGQWSIRGENLGVAQAVYLEGEK</sequence>
<evidence type="ECO:0000256" key="4">
    <source>
        <dbReference type="ARBA" id="ARBA00022737"/>
    </source>
</evidence>